<name>A0A6J6G7M9_9ZZZZ</name>
<reference evidence="4" key="1">
    <citation type="submission" date="2020-05" db="EMBL/GenBank/DDBJ databases">
        <authorList>
            <person name="Chiriac C."/>
            <person name="Salcher M."/>
            <person name="Ghai R."/>
            <person name="Kavagutti S V."/>
        </authorList>
    </citation>
    <scope>NUCLEOTIDE SEQUENCE</scope>
</reference>
<accession>A0A6J6G7M9</accession>
<dbReference type="InterPro" id="IPR029064">
    <property type="entry name" value="Ribosomal_eL30-like_sf"/>
</dbReference>
<dbReference type="GO" id="GO:0003723">
    <property type="term" value="F:RNA binding"/>
    <property type="evidence" value="ECO:0007669"/>
    <property type="project" value="InterPro"/>
</dbReference>
<evidence type="ECO:0000256" key="1">
    <source>
        <dbReference type="ARBA" id="ARBA00022603"/>
    </source>
</evidence>
<dbReference type="GO" id="GO:0032259">
    <property type="term" value="P:methylation"/>
    <property type="evidence" value="ECO:0007669"/>
    <property type="project" value="UniProtKB-KW"/>
</dbReference>
<dbReference type="GO" id="GO:0008173">
    <property type="term" value="F:RNA methyltransferase activity"/>
    <property type="evidence" value="ECO:0007669"/>
    <property type="project" value="InterPro"/>
</dbReference>
<dbReference type="SUPFAM" id="SSF55315">
    <property type="entry name" value="L30e-like"/>
    <property type="match status" value="1"/>
</dbReference>
<dbReference type="PANTHER" id="PTHR43191">
    <property type="entry name" value="RRNA METHYLTRANSFERASE 3"/>
    <property type="match status" value="1"/>
</dbReference>
<dbReference type="SUPFAM" id="SSF75217">
    <property type="entry name" value="alpha/beta knot"/>
    <property type="match status" value="1"/>
</dbReference>
<dbReference type="CDD" id="cd18095">
    <property type="entry name" value="SpoU-like_rRNA-MTase"/>
    <property type="match status" value="1"/>
</dbReference>
<dbReference type="Gene3D" id="3.30.1330.30">
    <property type="match status" value="1"/>
</dbReference>
<dbReference type="InterPro" id="IPR029028">
    <property type="entry name" value="Alpha/beta_knot_MTases"/>
</dbReference>
<dbReference type="Pfam" id="PF00588">
    <property type="entry name" value="SpoU_methylase"/>
    <property type="match status" value="1"/>
</dbReference>
<organism evidence="4">
    <name type="scientific">freshwater metagenome</name>
    <dbReference type="NCBI Taxonomy" id="449393"/>
    <lineage>
        <taxon>unclassified sequences</taxon>
        <taxon>metagenomes</taxon>
        <taxon>ecological metagenomes</taxon>
    </lineage>
</organism>
<dbReference type="Gene3D" id="3.40.1280.10">
    <property type="match status" value="1"/>
</dbReference>
<evidence type="ECO:0000313" key="4">
    <source>
        <dbReference type="EMBL" id="CAB4595085.1"/>
    </source>
</evidence>
<protein>
    <submittedName>
        <fullName evidence="4">Unannotated protein</fullName>
    </submittedName>
</protein>
<evidence type="ECO:0000256" key="2">
    <source>
        <dbReference type="ARBA" id="ARBA00022679"/>
    </source>
</evidence>
<feature type="domain" description="tRNA/rRNA methyltransferase SpoU type" evidence="3">
    <location>
        <begin position="74"/>
        <end position="208"/>
    </location>
</feature>
<dbReference type="EMBL" id="CAEZTS010000223">
    <property type="protein sequence ID" value="CAB4595085.1"/>
    <property type="molecule type" value="Genomic_DNA"/>
</dbReference>
<dbReference type="GO" id="GO:0006396">
    <property type="term" value="P:RNA processing"/>
    <property type="evidence" value="ECO:0007669"/>
    <property type="project" value="InterPro"/>
</dbReference>
<dbReference type="InterPro" id="IPR001537">
    <property type="entry name" value="SpoU_MeTrfase"/>
</dbReference>
<keyword evidence="2" id="KW-0808">Transferase</keyword>
<dbReference type="PANTHER" id="PTHR43191:SF2">
    <property type="entry name" value="RRNA METHYLTRANSFERASE 3, MITOCHONDRIAL"/>
    <property type="match status" value="1"/>
</dbReference>
<evidence type="ECO:0000259" key="3">
    <source>
        <dbReference type="Pfam" id="PF00588"/>
    </source>
</evidence>
<dbReference type="InterPro" id="IPR029026">
    <property type="entry name" value="tRNA_m1G_MTases_N"/>
</dbReference>
<dbReference type="InterPro" id="IPR051259">
    <property type="entry name" value="rRNA_Methyltransferase"/>
</dbReference>
<proteinExistence type="predicted"/>
<keyword evidence="1" id="KW-0489">Methyltransferase</keyword>
<gene>
    <name evidence="4" type="ORF">UFOPK1722_01843</name>
</gene>
<sequence length="218" mass="22603">MEGAVLVAEAVDAGWRVTEQFVAPGAEPVVGAGPVRHLAPGVMDRIATTETPQPVLAVVERSFAGSEVLDTAGFVVVADGIADPGNLGTMLRSAEAAGADCVALTSGTVDPSNPKVVRSSAGAVFRVPVVEDVDLDRLSRAGIVRLGTSSHRGASHTDTDLRRRVAIVLGNEAHGLSDEADVDEWITIAHAGRSESLNVAMACTVLCFEVARQRRSAS</sequence>
<dbReference type="AlphaFoldDB" id="A0A6J6G7M9"/>